<feature type="compositionally biased region" description="Polar residues" evidence="1">
    <location>
        <begin position="1"/>
        <end position="11"/>
    </location>
</feature>
<feature type="compositionally biased region" description="Basic and acidic residues" evidence="1">
    <location>
        <begin position="500"/>
        <end position="561"/>
    </location>
</feature>
<feature type="region of interest" description="Disordered" evidence="1">
    <location>
        <begin position="1"/>
        <end position="84"/>
    </location>
</feature>
<keyword evidence="3" id="KW-1185">Reference proteome</keyword>
<dbReference type="EMBL" id="AGNL01011609">
    <property type="protein sequence ID" value="EJK68289.1"/>
    <property type="molecule type" value="Genomic_DNA"/>
</dbReference>
<dbReference type="OMA" id="CSALMEW"/>
<sequence length="605" mass="65144">SPASTRLSVQSRGRARVGRDGGGHSVGDDLELDFDLDGGVDGYDYRRGPSDGRGGYRGGPSTSADPGRTEEEAVPGAAGPGRYVLQSQVPVGPVLLTLRRLLLRARGRGRDRPAVADTEPRVAASAPSGELRRGRPDRIGEDPRVPDAAAPAPPRRRRRGESQREEEEDRGQAEASGPHADGRARRPDPLGLRRRRVEPGRVGRVDVHAVRHHGDGVEVDEHTGPDPSPQVDARGRPDIHAGAAVDDTPYEERGARPVGRVLRGPGRGGLPACRRDVRSAAQGGGCGGQLERRWRGRPALRLRHGHTPRGRPGVDQGGVRRDHRGARAGTPQGGQGGAPDPRRRFGPRVVQQGQGGVLRHQGQRDAEGTPDEAVRQDSHLLQHGRDLQGRRERPQEEGQEGHEVEGVGVPQRALPRRAQLEPPLLLPVLVGGGRRRELPGLHRPRRAGSRLRLEPGRPRPPLRLPEGSGRVRQAGGTDGEGGPGGREHRPRVRVAAPRGAADHGPRRGKEGQGQGKERQGQREARGLHDDEEHGRLGRRGREGGHEVHEGGREGAEGDGRGGRTGWSRAGIKRRREEEEDEGEERLAQGGLQDISLTSSGCHILS</sequence>
<feature type="compositionally biased region" description="Basic and acidic residues" evidence="1">
    <location>
        <begin position="130"/>
        <end position="145"/>
    </location>
</feature>
<gene>
    <name evidence="2" type="ORF">THAOC_10546</name>
</gene>
<evidence type="ECO:0000313" key="2">
    <source>
        <dbReference type="EMBL" id="EJK68289.1"/>
    </source>
</evidence>
<evidence type="ECO:0000256" key="1">
    <source>
        <dbReference type="SAM" id="MobiDB-lite"/>
    </source>
</evidence>
<proteinExistence type="predicted"/>
<evidence type="ECO:0000313" key="3">
    <source>
        <dbReference type="Proteomes" id="UP000266841"/>
    </source>
</evidence>
<feature type="compositionally biased region" description="Acidic residues" evidence="1">
    <location>
        <begin position="28"/>
        <end position="38"/>
    </location>
</feature>
<feature type="compositionally biased region" description="Basic and acidic residues" evidence="1">
    <location>
        <begin position="197"/>
        <end position="224"/>
    </location>
</feature>
<feature type="compositionally biased region" description="Basic and acidic residues" evidence="1">
    <location>
        <begin position="362"/>
        <end position="405"/>
    </location>
</feature>
<protein>
    <submittedName>
        <fullName evidence="2">Uncharacterized protein</fullName>
    </submittedName>
</protein>
<dbReference type="Proteomes" id="UP000266841">
    <property type="component" value="Unassembled WGS sequence"/>
</dbReference>
<feature type="compositionally biased region" description="Basic and acidic residues" evidence="1">
    <location>
        <begin position="108"/>
        <end position="120"/>
    </location>
</feature>
<feature type="compositionally biased region" description="Low complexity" evidence="1">
    <location>
        <begin position="420"/>
        <end position="429"/>
    </location>
</feature>
<feature type="region of interest" description="Disordered" evidence="1">
    <location>
        <begin position="105"/>
        <end position="605"/>
    </location>
</feature>
<reference evidence="2 3" key="1">
    <citation type="journal article" date="2012" name="Genome Biol.">
        <title>Genome and low-iron response of an oceanic diatom adapted to chronic iron limitation.</title>
        <authorList>
            <person name="Lommer M."/>
            <person name="Specht M."/>
            <person name="Roy A.S."/>
            <person name="Kraemer L."/>
            <person name="Andreson R."/>
            <person name="Gutowska M.A."/>
            <person name="Wolf J."/>
            <person name="Bergner S.V."/>
            <person name="Schilhabel M.B."/>
            <person name="Klostermeier U.C."/>
            <person name="Beiko R.G."/>
            <person name="Rosenstiel P."/>
            <person name="Hippler M."/>
            <person name="Laroche J."/>
        </authorList>
    </citation>
    <scope>NUCLEOTIDE SEQUENCE [LARGE SCALE GENOMIC DNA]</scope>
    <source>
        <strain evidence="2 3">CCMP1005</strain>
    </source>
</reference>
<feature type="compositionally biased region" description="Polar residues" evidence="1">
    <location>
        <begin position="594"/>
        <end position="605"/>
    </location>
</feature>
<accession>K0STI2</accession>
<feature type="non-terminal residue" evidence="2">
    <location>
        <position position="1"/>
    </location>
</feature>
<comment type="caution">
    <text evidence="2">The sequence shown here is derived from an EMBL/GenBank/DDBJ whole genome shotgun (WGS) entry which is preliminary data.</text>
</comment>
<organism evidence="2 3">
    <name type="scientific">Thalassiosira oceanica</name>
    <name type="common">Marine diatom</name>
    <dbReference type="NCBI Taxonomy" id="159749"/>
    <lineage>
        <taxon>Eukaryota</taxon>
        <taxon>Sar</taxon>
        <taxon>Stramenopiles</taxon>
        <taxon>Ochrophyta</taxon>
        <taxon>Bacillariophyta</taxon>
        <taxon>Coscinodiscophyceae</taxon>
        <taxon>Thalassiosirophycidae</taxon>
        <taxon>Thalassiosirales</taxon>
        <taxon>Thalassiosiraceae</taxon>
        <taxon>Thalassiosira</taxon>
    </lineage>
</organism>
<feature type="compositionally biased region" description="Low complexity" evidence="1">
    <location>
        <begin position="347"/>
        <end position="360"/>
    </location>
</feature>
<dbReference type="AlphaFoldDB" id="K0STI2"/>
<feature type="compositionally biased region" description="Basic residues" evidence="1">
    <location>
        <begin position="294"/>
        <end position="309"/>
    </location>
</feature>
<name>K0STI2_THAOC</name>